<dbReference type="Proteomes" id="UP000757103">
    <property type="component" value="Unassembled WGS sequence"/>
</dbReference>
<dbReference type="RefSeq" id="WP_273307026.1">
    <property type="nucleotide sequence ID" value="NZ_DYUD01000029.1"/>
</dbReference>
<gene>
    <name evidence="2" type="ORF">K8U91_10905</name>
</gene>
<comment type="caution">
    <text evidence="2">The sequence shown here is derived from an EMBL/GenBank/DDBJ whole genome shotgun (WGS) entry which is preliminary data.</text>
</comment>
<evidence type="ECO:0000259" key="1">
    <source>
        <dbReference type="Pfam" id="PF18962"/>
    </source>
</evidence>
<dbReference type="NCBIfam" id="NF038128">
    <property type="entry name" value="choice_anch_J"/>
    <property type="match status" value="1"/>
</dbReference>
<dbReference type="Pfam" id="PF18962">
    <property type="entry name" value="Por_Secre_tail"/>
    <property type="match status" value="1"/>
</dbReference>
<organism evidence="2 3">
    <name type="scientific">Barnesiella viscericola</name>
    <dbReference type="NCBI Taxonomy" id="397865"/>
    <lineage>
        <taxon>Bacteria</taxon>
        <taxon>Pseudomonadati</taxon>
        <taxon>Bacteroidota</taxon>
        <taxon>Bacteroidia</taxon>
        <taxon>Bacteroidales</taxon>
        <taxon>Barnesiellaceae</taxon>
        <taxon>Barnesiella</taxon>
    </lineage>
</organism>
<dbReference type="EMBL" id="DYUD01000029">
    <property type="protein sequence ID" value="HJG89963.1"/>
    <property type="molecule type" value="Genomic_DNA"/>
</dbReference>
<name>A0A921SVS9_9BACT</name>
<reference evidence="2" key="2">
    <citation type="submission" date="2021-09" db="EMBL/GenBank/DDBJ databases">
        <authorList>
            <person name="Gilroy R."/>
        </authorList>
    </citation>
    <scope>NUCLEOTIDE SEQUENCE</scope>
    <source>
        <strain evidence="2">CHK121-7720</strain>
    </source>
</reference>
<dbReference type="AlphaFoldDB" id="A0A921SVS9"/>
<dbReference type="PROSITE" id="PS51257">
    <property type="entry name" value="PROKAR_LIPOPROTEIN"/>
    <property type="match status" value="1"/>
</dbReference>
<evidence type="ECO:0000313" key="2">
    <source>
        <dbReference type="EMBL" id="HJG89963.1"/>
    </source>
</evidence>
<accession>A0A921SVS9</accession>
<sequence>MAERIIVLAFVLLLGCAKVHSTDNLVLNETFESQVFPPVEWTVKGTELPAQLEANPFAHWGLNWNKDGSLIVNGAGSAVVESYYNEGVANISKEEWLISPAVKITQGSSLSFTFCCNASSFIQSDRIYGRFLVKVSTDNGATWHDLWNVASQEDVENSGLSWPWNEGGMENSNGLSEAAPKINLQAYLGQTIKIAFYFQSFVINHYTRARLAVDDVRVGDQGTGLYPEAEGTTSYEFFNSYIGYPAQSVPLTIRNSGYGTLTVSHIEGLDGTDFSTSIDPATVALEQGEKLTYRVYYTPTLDGASSAVMKINTNGGPLYVNLKGTKVMLEEGFTLESFESDVFPPAGWTLNTGWHTTGEMAASGIKSVTAGDEAFCEIVSPRLNLSDGAGKVKFDYIEFADESYADGSFLPSTSFICYYKTGSDPGWTELWRSPDDRRYNEWMREEIEIRDAQGNPVVDDEVYLRWTCESESGNGVPDDNSKTRLYFDNVVLPQLYGIDGIPMGVSSPIPSDGAVDVDYIRLALSWAPAQFADGYELSVGTNRDNPISVLNHVRLEGNTAVSRVIPELAPNTTYYWRVVPYNSSGKNEQGDTWSFTTMADQSISRFPYTMNFDAGAVPPKGWKSEYEGKGIQSWGPDSIGAFAGEYSASVYHSFGSALSTLTTPEIALPATDGMVASFAWGRALCTQLYTGYEDEFVTELPIDEVDDDAGTLYFEIKPVDTDDWIPLAYTQDSLCWRHKYVLLDNYAGKRVNMRWRFIASENTRVPGGASLDEIYIGDIEEMPALSVGHEKMFHLTVYPNPTTGYLRWSGGIARVTVYDLVGNCVMSRAGVTSVSLHHLPAGVYLVTVARDHAVVTVRVVKY</sequence>
<dbReference type="NCBIfam" id="TIGR04183">
    <property type="entry name" value="Por_Secre_tail"/>
    <property type="match status" value="1"/>
</dbReference>
<dbReference type="InterPro" id="IPR013783">
    <property type="entry name" value="Ig-like_fold"/>
</dbReference>
<dbReference type="Gene3D" id="2.60.120.200">
    <property type="match status" value="1"/>
</dbReference>
<dbReference type="SUPFAM" id="SSF49265">
    <property type="entry name" value="Fibronectin type III"/>
    <property type="match status" value="1"/>
</dbReference>
<reference evidence="2" key="1">
    <citation type="journal article" date="2021" name="PeerJ">
        <title>Extensive microbial diversity within the chicken gut microbiome revealed by metagenomics and culture.</title>
        <authorList>
            <person name="Gilroy R."/>
            <person name="Ravi A."/>
            <person name="Getino M."/>
            <person name="Pursley I."/>
            <person name="Horton D.L."/>
            <person name="Alikhan N.F."/>
            <person name="Baker D."/>
            <person name="Gharbi K."/>
            <person name="Hall N."/>
            <person name="Watson M."/>
            <person name="Adriaenssens E.M."/>
            <person name="Foster-Nyarko E."/>
            <person name="Jarju S."/>
            <person name="Secka A."/>
            <person name="Antonio M."/>
            <person name="Oren A."/>
            <person name="Chaudhuri R.R."/>
            <person name="La Ragione R."/>
            <person name="Hildebrand F."/>
            <person name="Pallen M.J."/>
        </authorList>
    </citation>
    <scope>NUCLEOTIDE SEQUENCE</scope>
    <source>
        <strain evidence="2">CHK121-7720</strain>
    </source>
</reference>
<dbReference type="Gene3D" id="2.60.40.10">
    <property type="entry name" value="Immunoglobulins"/>
    <property type="match status" value="2"/>
</dbReference>
<feature type="domain" description="Secretion system C-terminal sorting" evidence="1">
    <location>
        <begin position="797"/>
        <end position="856"/>
    </location>
</feature>
<dbReference type="InterPro" id="IPR036116">
    <property type="entry name" value="FN3_sf"/>
</dbReference>
<dbReference type="InterPro" id="IPR026444">
    <property type="entry name" value="Secre_tail"/>
</dbReference>
<protein>
    <submittedName>
        <fullName evidence="2">Choice-of-anchor J domain-containing protein</fullName>
    </submittedName>
</protein>
<proteinExistence type="predicted"/>
<evidence type="ECO:0000313" key="3">
    <source>
        <dbReference type="Proteomes" id="UP000757103"/>
    </source>
</evidence>